<dbReference type="EMBL" id="FOVF01000043">
    <property type="protein sequence ID" value="SFN66008.1"/>
    <property type="molecule type" value="Genomic_DNA"/>
</dbReference>
<evidence type="ECO:0000313" key="3">
    <source>
        <dbReference type="Proteomes" id="UP000198575"/>
    </source>
</evidence>
<gene>
    <name evidence="2" type="ORF">SAMN05216289_14313</name>
</gene>
<reference evidence="2 3" key="1">
    <citation type="submission" date="2016-10" db="EMBL/GenBank/DDBJ databases">
        <authorList>
            <person name="de Groot N.N."/>
        </authorList>
    </citation>
    <scope>NUCLEOTIDE SEQUENCE [LARGE SCALE GENOMIC DNA]</scope>
    <source>
        <strain evidence="2 3">CGMCC 1.7659</strain>
    </source>
</reference>
<evidence type="ECO:0008006" key="4">
    <source>
        <dbReference type="Google" id="ProtNLM"/>
    </source>
</evidence>
<dbReference type="RefSeq" id="WP_092410744.1">
    <property type="nucleotide sequence ID" value="NZ_FOVF01000043.1"/>
</dbReference>
<keyword evidence="1" id="KW-0812">Transmembrane</keyword>
<keyword evidence="3" id="KW-1185">Reference proteome</keyword>
<dbReference type="OrthoDB" id="7199749at2"/>
<keyword evidence="1" id="KW-0472">Membrane</keyword>
<proteinExistence type="predicted"/>
<accession>A0A1I5AU73</accession>
<name>A0A1I5AU73_9GAMM</name>
<feature type="transmembrane region" description="Helical" evidence="1">
    <location>
        <begin position="6"/>
        <end position="23"/>
    </location>
</feature>
<protein>
    <recommendedName>
        <fullName evidence="4">Carboxypeptidase regulatory-like domain-containing protein</fullName>
    </recommendedName>
</protein>
<dbReference type="STRING" id="578942.SAMN05216289_14313"/>
<evidence type="ECO:0000256" key="1">
    <source>
        <dbReference type="SAM" id="Phobius"/>
    </source>
</evidence>
<dbReference type="AlphaFoldDB" id="A0A1I5AU73"/>
<keyword evidence="1" id="KW-1133">Transmembrane helix</keyword>
<dbReference type="Proteomes" id="UP000198575">
    <property type="component" value="Unassembled WGS sequence"/>
</dbReference>
<evidence type="ECO:0000313" key="2">
    <source>
        <dbReference type="EMBL" id="SFN66008.1"/>
    </source>
</evidence>
<organism evidence="2 3">
    <name type="scientific">Dokdonella immobilis</name>
    <dbReference type="NCBI Taxonomy" id="578942"/>
    <lineage>
        <taxon>Bacteria</taxon>
        <taxon>Pseudomonadati</taxon>
        <taxon>Pseudomonadota</taxon>
        <taxon>Gammaproteobacteria</taxon>
        <taxon>Lysobacterales</taxon>
        <taxon>Rhodanobacteraceae</taxon>
        <taxon>Dokdonella</taxon>
    </lineage>
</organism>
<feature type="transmembrane region" description="Helical" evidence="1">
    <location>
        <begin position="30"/>
        <end position="48"/>
    </location>
</feature>
<sequence length="571" mass="60971">MNPLPIVAGILVVATLAGLWRTLRRDGRWRAWRCIGQLLAAGALWLLLSPPSLPQARVSAIVLTPGVDDAAIAARPQDTLTLALPGVAVGEDRSIERVPDLGTGLRRHPQIGELRILGDGLDARDRDLPEGIGIVFEPGAPPVGVVALEAPASVEAGAHWAIRGRLAGVDKATLEVRDPGDAVLAMTTAAEDGQFALPMVAKFAGQQDFRLRVLDADATVIEEIPVALFVREGDSLRSAIVAGAADAELKYLRRWALDSGQRLSSRIALSRGIAQRQQAPELDAASLAATDLLVIDERAWAGLSTREKSALMTAIDGGLGVLLRVTGPLPASVAADWARLGLALESSDRDRSVELARLPQAGPSQTSLTRWPMSVDGARSATLALAADGSDLGRWTTHGQGRVGVWLLLDSYRLQLSGESARYGTLWSDVFSTLARAGGVAGPELPDRARVDRRSVICAISSTARIKDAEGGEIGLLPEAGEHPCAAWWPKRPGWHTLIDGDARWPIFVLAADQGRALLRSEIREATTGLVRQAAPLPDVDVTVPRGPLFLIWLLLASGLWWLERRAAPMR</sequence>